<dbReference type="AlphaFoldDB" id="A0A540LFB4"/>
<evidence type="ECO:0000313" key="3">
    <source>
        <dbReference type="Proteomes" id="UP000315295"/>
    </source>
</evidence>
<reference evidence="2 3" key="1">
    <citation type="journal article" date="2019" name="G3 (Bethesda)">
        <title>Sequencing of a Wild Apple (Malus baccata) Genome Unravels the Differences Between Cultivated and Wild Apple Species Regarding Disease Resistance and Cold Tolerance.</title>
        <authorList>
            <person name="Chen X."/>
        </authorList>
    </citation>
    <scope>NUCLEOTIDE SEQUENCE [LARGE SCALE GENOMIC DNA]</scope>
    <source>
        <strain evidence="3">cv. Shandingzi</strain>
        <tissue evidence="2">Leaves</tissue>
    </source>
</reference>
<proteinExistence type="predicted"/>
<protein>
    <submittedName>
        <fullName evidence="2">Uncharacterized protein</fullName>
    </submittedName>
</protein>
<gene>
    <name evidence="2" type="ORF">C1H46_029255</name>
</gene>
<organism evidence="2 3">
    <name type="scientific">Malus baccata</name>
    <name type="common">Siberian crab apple</name>
    <name type="synonym">Pyrus baccata</name>
    <dbReference type="NCBI Taxonomy" id="106549"/>
    <lineage>
        <taxon>Eukaryota</taxon>
        <taxon>Viridiplantae</taxon>
        <taxon>Streptophyta</taxon>
        <taxon>Embryophyta</taxon>
        <taxon>Tracheophyta</taxon>
        <taxon>Spermatophyta</taxon>
        <taxon>Magnoliopsida</taxon>
        <taxon>eudicotyledons</taxon>
        <taxon>Gunneridae</taxon>
        <taxon>Pentapetalae</taxon>
        <taxon>rosids</taxon>
        <taxon>fabids</taxon>
        <taxon>Rosales</taxon>
        <taxon>Rosaceae</taxon>
        <taxon>Amygdaloideae</taxon>
        <taxon>Maleae</taxon>
        <taxon>Malus</taxon>
    </lineage>
</organism>
<dbReference type="EMBL" id="VIEB01000609">
    <property type="protein sequence ID" value="TQD85167.1"/>
    <property type="molecule type" value="Genomic_DNA"/>
</dbReference>
<accession>A0A540LFB4</accession>
<dbReference type="Proteomes" id="UP000315295">
    <property type="component" value="Unassembled WGS sequence"/>
</dbReference>
<evidence type="ECO:0000313" key="2">
    <source>
        <dbReference type="EMBL" id="TQD85167.1"/>
    </source>
</evidence>
<evidence type="ECO:0000256" key="1">
    <source>
        <dbReference type="SAM" id="MobiDB-lite"/>
    </source>
</evidence>
<sequence>MVELSIYIVGLAKFVDSSVTTIRETADSTLPVSGSGCSTSPPPSISGSSHLQDPDLKASKSSRMSQRPYPLGTGADSGFQWHVLLSIDYRAYLH</sequence>
<keyword evidence="3" id="KW-1185">Reference proteome</keyword>
<feature type="region of interest" description="Disordered" evidence="1">
    <location>
        <begin position="28"/>
        <end position="77"/>
    </location>
</feature>
<feature type="compositionally biased region" description="Low complexity" evidence="1">
    <location>
        <begin position="33"/>
        <end position="49"/>
    </location>
</feature>
<comment type="caution">
    <text evidence="2">The sequence shown here is derived from an EMBL/GenBank/DDBJ whole genome shotgun (WGS) entry which is preliminary data.</text>
</comment>
<name>A0A540LFB4_MALBA</name>